<evidence type="ECO:0000256" key="5">
    <source>
        <dbReference type="ARBA" id="ARBA00023163"/>
    </source>
</evidence>
<dbReference type="HAMAP" id="MF_00073">
    <property type="entry name" value="NusB"/>
    <property type="match status" value="1"/>
</dbReference>
<evidence type="ECO:0000256" key="4">
    <source>
        <dbReference type="ARBA" id="ARBA00023015"/>
    </source>
</evidence>
<name>A0A9D9DQE5_9BACT</name>
<evidence type="ECO:0000256" key="2">
    <source>
        <dbReference type="ARBA" id="ARBA00022814"/>
    </source>
</evidence>
<dbReference type="PANTHER" id="PTHR11078:SF3">
    <property type="entry name" value="ANTITERMINATION NUSB DOMAIN-CONTAINING PROTEIN"/>
    <property type="match status" value="1"/>
</dbReference>
<keyword evidence="5 6" id="KW-0804">Transcription</keyword>
<dbReference type="AlphaFoldDB" id="A0A9D9DQE5"/>
<evidence type="ECO:0000256" key="3">
    <source>
        <dbReference type="ARBA" id="ARBA00022884"/>
    </source>
</evidence>
<dbReference type="GO" id="GO:0005829">
    <property type="term" value="C:cytosol"/>
    <property type="evidence" value="ECO:0007669"/>
    <property type="project" value="TreeGrafter"/>
</dbReference>
<reference evidence="8" key="2">
    <citation type="journal article" date="2021" name="PeerJ">
        <title>Extensive microbial diversity within the chicken gut microbiome revealed by metagenomics and culture.</title>
        <authorList>
            <person name="Gilroy R."/>
            <person name="Ravi A."/>
            <person name="Getino M."/>
            <person name="Pursley I."/>
            <person name="Horton D.L."/>
            <person name="Alikhan N.F."/>
            <person name="Baker D."/>
            <person name="Gharbi K."/>
            <person name="Hall N."/>
            <person name="Watson M."/>
            <person name="Adriaenssens E.M."/>
            <person name="Foster-Nyarko E."/>
            <person name="Jarju S."/>
            <person name="Secka A."/>
            <person name="Antonio M."/>
            <person name="Oren A."/>
            <person name="Chaudhuri R.R."/>
            <person name="La Ragione R."/>
            <person name="Hildebrand F."/>
            <person name="Pallen M.J."/>
        </authorList>
    </citation>
    <scope>NUCLEOTIDE SEQUENCE</scope>
    <source>
        <strain evidence="8">10192</strain>
    </source>
</reference>
<proteinExistence type="inferred from homology"/>
<evidence type="ECO:0000259" key="7">
    <source>
        <dbReference type="Pfam" id="PF01029"/>
    </source>
</evidence>
<gene>
    <name evidence="6 8" type="primary">nusB</name>
    <name evidence="8" type="ORF">IAC76_02750</name>
</gene>
<keyword evidence="2 6" id="KW-0889">Transcription antitermination</keyword>
<dbReference type="InterPro" id="IPR011605">
    <property type="entry name" value="NusB_fam"/>
</dbReference>
<feature type="domain" description="NusB/RsmB/TIM44" evidence="7">
    <location>
        <begin position="102"/>
        <end position="212"/>
    </location>
</feature>
<dbReference type="PANTHER" id="PTHR11078">
    <property type="entry name" value="N UTILIZATION SUBSTANCE PROTEIN B-RELATED"/>
    <property type="match status" value="1"/>
</dbReference>
<comment type="caution">
    <text evidence="8">The sequence shown here is derived from an EMBL/GenBank/DDBJ whole genome shotgun (WGS) entry which is preliminary data.</text>
</comment>
<accession>A0A9D9DQE5</accession>
<dbReference type="Pfam" id="PF01029">
    <property type="entry name" value="NusB"/>
    <property type="match status" value="1"/>
</dbReference>
<protein>
    <recommendedName>
        <fullName evidence="6">Transcription antitermination protein NusB</fullName>
    </recommendedName>
    <alternativeName>
        <fullName evidence="6">Antitermination factor NusB</fullName>
    </alternativeName>
</protein>
<comment type="function">
    <text evidence="6">Involved in transcription antitermination. Required for transcription of ribosomal RNA (rRNA) genes. Binds specifically to the boxA antiterminator sequence of the ribosomal RNA (rrn) operons.</text>
</comment>
<dbReference type="Proteomes" id="UP000823632">
    <property type="component" value="Unassembled WGS sequence"/>
</dbReference>
<evidence type="ECO:0000256" key="1">
    <source>
        <dbReference type="ARBA" id="ARBA00005952"/>
    </source>
</evidence>
<dbReference type="InterPro" id="IPR035926">
    <property type="entry name" value="NusB-like_sf"/>
</dbReference>
<comment type="similarity">
    <text evidence="1 6">Belongs to the NusB family.</text>
</comment>
<dbReference type="GO" id="GO:0031564">
    <property type="term" value="P:transcription antitermination"/>
    <property type="evidence" value="ECO:0007669"/>
    <property type="project" value="UniProtKB-KW"/>
</dbReference>
<dbReference type="InterPro" id="IPR006027">
    <property type="entry name" value="NusB_RsmB_TIM44"/>
</dbReference>
<dbReference type="GO" id="GO:0006353">
    <property type="term" value="P:DNA-templated transcription termination"/>
    <property type="evidence" value="ECO:0007669"/>
    <property type="project" value="UniProtKB-UniRule"/>
</dbReference>
<dbReference type="EMBL" id="JADIND010000060">
    <property type="protein sequence ID" value="MBO8430285.1"/>
    <property type="molecule type" value="Genomic_DNA"/>
</dbReference>
<keyword evidence="4 6" id="KW-0805">Transcription regulation</keyword>
<organism evidence="8 9">
    <name type="scientific">Candidatus Scatousia excrementipullorum</name>
    <dbReference type="NCBI Taxonomy" id="2840936"/>
    <lineage>
        <taxon>Bacteria</taxon>
        <taxon>Candidatus Scatousia</taxon>
    </lineage>
</organism>
<sequence>MQARRAARELAFILFSQFDKKITNYSKEDLNNIILKSVRILTSNASDELKTALGALIDMRNKIDDYEAEHETNLNRPIGVANIPVPLPMTSDMTGRINQMIDIAEKAMLALEIAEFTTLDSQSEVKDFAIKIAEYFQKNHKEVDEIIQKHAKNWDIGRLVKMDKDILRIAIVELLYIKDTPMKVVVDEALELAKKYSTDDSAAFINGILAKVIVENGLK</sequence>
<dbReference type="SUPFAM" id="SSF48013">
    <property type="entry name" value="NusB-like"/>
    <property type="match status" value="1"/>
</dbReference>
<dbReference type="Gene3D" id="1.10.940.10">
    <property type="entry name" value="NusB-like"/>
    <property type="match status" value="1"/>
</dbReference>
<keyword evidence="3 6" id="KW-0694">RNA-binding</keyword>
<dbReference type="NCBIfam" id="TIGR01951">
    <property type="entry name" value="nusB"/>
    <property type="match status" value="1"/>
</dbReference>
<dbReference type="GO" id="GO:0003723">
    <property type="term" value="F:RNA binding"/>
    <property type="evidence" value="ECO:0007669"/>
    <property type="project" value="UniProtKB-UniRule"/>
</dbReference>
<evidence type="ECO:0000256" key="6">
    <source>
        <dbReference type="HAMAP-Rule" id="MF_00073"/>
    </source>
</evidence>
<evidence type="ECO:0000313" key="8">
    <source>
        <dbReference type="EMBL" id="MBO8430285.1"/>
    </source>
</evidence>
<evidence type="ECO:0000313" key="9">
    <source>
        <dbReference type="Proteomes" id="UP000823632"/>
    </source>
</evidence>
<reference evidence="8" key="1">
    <citation type="submission" date="2020-10" db="EMBL/GenBank/DDBJ databases">
        <authorList>
            <person name="Gilroy R."/>
        </authorList>
    </citation>
    <scope>NUCLEOTIDE SEQUENCE</scope>
    <source>
        <strain evidence="8">10192</strain>
    </source>
</reference>